<sequence length="89" mass="9573">MRVQPFGRRVGQDVESGQGWKVGQLGAQCGFEVVGVETDEEVAVSGEAVQYGTVGFCREAGDVENQRRMAGKLADCAEQPALILFRVVV</sequence>
<proteinExistence type="predicted"/>
<reference evidence="1" key="1">
    <citation type="submission" date="2018-06" db="EMBL/GenBank/DDBJ databases">
        <authorList>
            <consortium name="Pathogen Informatics"/>
            <person name="Doyle S."/>
        </authorList>
    </citation>
    <scope>NUCLEOTIDE SEQUENCE [LARGE SCALE GENOMIC DNA]</scope>
    <source>
        <strain evidence="1">NCTC11421</strain>
    </source>
</reference>
<name>A0A378W1I3_NEIGO</name>
<evidence type="ECO:0000313" key="1">
    <source>
        <dbReference type="EMBL" id="SUA24636.1"/>
    </source>
</evidence>
<dbReference type="EMBL" id="UGRI01000001">
    <property type="protein sequence ID" value="SUA24636.1"/>
    <property type="molecule type" value="Genomic_DNA"/>
</dbReference>
<accession>A0A378W1I3</accession>
<organism evidence="1">
    <name type="scientific">Neisseria gonorrhoeae</name>
    <dbReference type="NCBI Taxonomy" id="485"/>
    <lineage>
        <taxon>Bacteria</taxon>
        <taxon>Pseudomonadati</taxon>
        <taxon>Pseudomonadota</taxon>
        <taxon>Betaproteobacteria</taxon>
        <taxon>Neisseriales</taxon>
        <taxon>Neisseriaceae</taxon>
        <taxon>Neisseria</taxon>
    </lineage>
</organism>
<protein>
    <submittedName>
        <fullName evidence="1">Uncharacterized protein</fullName>
    </submittedName>
</protein>
<dbReference type="AlphaFoldDB" id="A0A378W1I3"/>
<gene>
    <name evidence="1" type="ORF">NCTC11421_02639</name>
</gene>